<gene>
    <name evidence="11" type="ORF">PghCCS26_19830</name>
</gene>
<accession>A0ABQ6NIF5</accession>
<keyword evidence="6" id="KW-0520">NAD</keyword>
<sequence>MYMRGEHTTMKLLVTGGAGFIGSNFVHYMMSRYPDYELINVDALTYAGNPENLRQVEGHPNYTFVKADIADQAALTPLFESGIDAVINFAAESHVDRSILQPGLFVHANIVGTQTLLDLSKTYQAKKYVQVSTDEVYGTLGAEGLFTENTPLAPNSPYSASKAGADLLVRAYYETYGLPAVITRCSNNYGPYQFPEKLIPLMILNALQDKPLPVYGDGLQIRDWLYVEDHCKAIDLVLHQGRVGEVYNVGGSNERTNLHVVKTILQELGKPESLIRHVKDRPGHDRRYAIDADKIKRELGWTPSHSFENGIKSTIEWYLRNEEWLEQVVSGAYRNYYDTQYAKRLESK</sequence>
<protein>
    <recommendedName>
        <fullName evidence="5 8">dTDP-glucose 4,6-dehydratase</fullName>
        <ecNumber evidence="4 8">4.2.1.46</ecNumber>
    </recommendedName>
</protein>
<dbReference type="SUPFAM" id="SSF51735">
    <property type="entry name" value="NAD(P)-binding Rossmann-fold domains"/>
    <property type="match status" value="1"/>
</dbReference>
<comment type="catalytic activity">
    <reaction evidence="1 8">
        <text>dTDP-alpha-D-glucose = dTDP-4-dehydro-6-deoxy-alpha-D-glucose + H2O</text>
        <dbReference type="Rhea" id="RHEA:17221"/>
        <dbReference type="ChEBI" id="CHEBI:15377"/>
        <dbReference type="ChEBI" id="CHEBI:57477"/>
        <dbReference type="ChEBI" id="CHEBI:57649"/>
        <dbReference type="EC" id="4.2.1.46"/>
    </reaction>
</comment>
<dbReference type="EC" id="4.2.1.46" evidence="4 8"/>
<evidence type="ECO:0000256" key="3">
    <source>
        <dbReference type="ARBA" id="ARBA00008178"/>
    </source>
</evidence>
<dbReference type="NCBIfam" id="TIGR01181">
    <property type="entry name" value="dTDP_gluc_dehyt"/>
    <property type="match status" value="1"/>
</dbReference>
<evidence type="ECO:0000256" key="9">
    <source>
        <dbReference type="SAM" id="Phobius"/>
    </source>
</evidence>
<keyword evidence="12" id="KW-1185">Reference proteome</keyword>
<feature type="transmembrane region" description="Helical" evidence="9">
    <location>
        <begin position="12"/>
        <end position="30"/>
    </location>
</feature>
<evidence type="ECO:0000313" key="12">
    <source>
        <dbReference type="Proteomes" id="UP001285921"/>
    </source>
</evidence>
<organism evidence="11 12">
    <name type="scientific">Paenibacillus glycanilyticus</name>
    <dbReference type="NCBI Taxonomy" id="126569"/>
    <lineage>
        <taxon>Bacteria</taxon>
        <taxon>Bacillati</taxon>
        <taxon>Bacillota</taxon>
        <taxon>Bacilli</taxon>
        <taxon>Bacillales</taxon>
        <taxon>Paenibacillaceae</taxon>
        <taxon>Paenibacillus</taxon>
    </lineage>
</organism>
<evidence type="ECO:0000256" key="8">
    <source>
        <dbReference type="RuleBase" id="RU004473"/>
    </source>
</evidence>
<evidence type="ECO:0000256" key="7">
    <source>
        <dbReference type="ARBA" id="ARBA00023239"/>
    </source>
</evidence>
<comment type="cofactor">
    <cofactor evidence="2 8">
        <name>NAD(+)</name>
        <dbReference type="ChEBI" id="CHEBI:57540"/>
    </cofactor>
</comment>
<feature type="domain" description="NAD(P)-binding" evidence="10">
    <location>
        <begin position="13"/>
        <end position="313"/>
    </location>
</feature>
<comment type="caution">
    <text evidence="11">The sequence shown here is derived from an EMBL/GenBank/DDBJ whole genome shotgun (WGS) entry which is preliminary data.</text>
</comment>
<evidence type="ECO:0000256" key="2">
    <source>
        <dbReference type="ARBA" id="ARBA00001911"/>
    </source>
</evidence>
<reference evidence="11 12" key="1">
    <citation type="submission" date="2023-05" db="EMBL/GenBank/DDBJ databases">
        <title>Draft genome of Paenibacillus sp. CCS26.</title>
        <authorList>
            <person name="Akita H."/>
            <person name="Shinto Y."/>
            <person name="Kimura Z."/>
        </authorList>
    </citation>
    <scope>NUCLEOTIDE SEQUENCE [LARGE SCALE GENOMIC DNA]</scope>
    <source>
        <strain evidence="11 12">CCS26</strain>
    </source>
</reference>
<dbReference type="Gene3D" id="3.90.25.10">
    <property type="entry name" value="UDP-galactose 4-epimerase, domain 1"/>
    <property type="match status" value="1"/>
</dbReference>
<keyword evidence="7 8" id="KW-0456">Lyase</keyword>
<evidence type="ECO:0000256" key="6">
    <source>
        <dbReference type="ARBA" id="ARBA00023027"/>
    </source>
</evidence>
<dbReference type="InterPro" id="IPR036291">
    <property type="entry name" value="NAD(P)-bd_dom_sf"/>
</dbReference>
<dbReference type="Proteomes" id="UP001285921">
    <property type="component" value="Unassembled WGS sequence"/>
</dbReference>
<evidence type="ECO:0000256" key="1">
    <source>
        <dbReference type="ARBA" id="ARBA00001539"/>
    </source>
</evidence>
<dbReference type="InterPro" id="IPR005888">
    <property type="entry name" value="dTDP_Gluc_deHydtase"/>
</dbReference>
<keyword evidence="9" id="KW-0472">Membrane</keyword>
<dbReference type="EMBL" id="BTCL01000005">
    <property type="protein sequence ID" value="GMK44855.1"/>
    <property type="molecule type" value="Genomic_DNA"/>
</dbReference>
<keyword evidence="9" id="KW-1133">Transmembrane helix</keyword>
<name>A0ABQ6NIF5_9BACL</name>
<dbReference type="Pfam" id="PF16363">
    <property type="entry name" value="GDP_Man_Dehyd"/>
    <property type="match status" value="1"/>
</dbReference>
<evidence type="ECO:0000256" key="5">
    <source>
        <dbReference type="ARBA" id="ARBA00016977"/>
    </source>
</evidence>
<proteinExistence type="inferred from homology"/>
<dbReference type="InterPro" id="IPR016040">
    <property type="entry name" value="NAD(P)-bd_dom"/>
</dbReference>
<comment type="similarity">
    <text evidence="3 8">Belongs to the NAD(P)-dependent epimerase/dehydratase family. dTDP-glucose dehydratase subfamily.</text>
</comment>
<evidence type="ECO:0000259" key="10">
    <source>
        <dbReference type="Pfam" id="PF16363"/>
    </source>
</evidence>
<evidence type="ECO:0000256" key="4">
    <source>
        <dbReference type="ARBA" id="ARBA00011990"/>
    </source>
</evidence>
<dbReference type="Gene3D" id="3.40.50.720">
    <property type="entry name" value="NAD(P)-binding Rossmann-like Domain"/>
    <property type="match status" value="1"/>
</dbReference>
<dbReference type="CDD" id="cd05246">
    <property type="entry name" value="dTDP_GD_SDR_e"/>
    <property type="match status" value="1"/>
</dbReference>
<keyword evidence="9" id="KW-0812">Transmembrane</keyword>
<dbReference type="PANTHER" id="PTHR43000">
    <property type="entry name" value="DTDP-D-GLUCOSE 4,6-DEHYDRATASE-RELATED"/>
    <property type="match status" value="1"/>
</dbReference>
<evidence type="ECO:0000313" key="11">
    <source>
        <dbReference type="EMBL" id="GMK44855.1"/>
    </source>
</evidence>